<dbReference type="Proteomes" id="UP001328107">
    <property type="component" value="Unassembled WGS sequence"/>
</dbReference>
<name>A0AAN5CNM3_9BILA</name>
<evidence type="ECO:0000313" key="2">
    <source>
        <dbReference type="Proteomes" id="UP001328107"/>
    </source>
</evidence>
<reference evidence="2" key="1">
    <citation type="submission" date="2022-10" db="EMBL/GenBank/DDBJ databases">
        <title>Genome assembly of Pristionchus species.</title>
        <authorList>
            <person name="Yoshida K."/>
            <person name="Sommer R.J."/>
        </authorList>
    </citation>
    <scope>NUCLEOTIDE SEQUENCE [LARGE SCALE GENOMIC DNA]</scope>
    <source>
        <strain evidence="2">RS5460</strain>
    </source>
</reference>
<protein>
    <submittedName>
        <fullName evidence="1">Uncharacterized protein</fullName>
    </submittedName>
</protein>
<accession>A0AAN5CNM3</accession>
<keyword evidence="2" id="KW-1185">Reference proteome</keyword>
<sequence length="72" mass="8765">GTERRHLSKISRIREWNDAIEHRRSHLLHPPRYHWHCTTCSILEEMCDERRRCSECRRRESDGSDCQSKVEC</sequence>
<feature type="non-terminal residue" evidence="1">
    <location>
        <position position="1"/>
    </location>
</feature>
<dbReference type="AlphaFoldDB" id="A0AAN5CNM3"/>
<gene>
    <name evidence="1" type="ORF">PMAYCL1PPCAC_17929</name>
</gene>
<comment type="caution">
    <text evidence="1">The sequence shown here is derived from an EMBL/GenBank/DDBJ whole genome shotgun (WGS) entry which is preliminary data.</text>
</comment>
<dbReference type="EMBL" id="BTRK01000004">
    <property type="protein sequence ID" value="GMR47734.1"/>
    <property type="molecule type" value="Genomic_DNA"/>
</dbReference>
<proteinExistence type="predicted"/>
<organism evidence="1 2">
    <name type="scientific">Pristionchus mayeri</name>
    <dbReference type="NCBI Taxonomy" id="1317129"/>
    <lineage>
        <taxon>Eukaryota</taxon>
        <taxon>Metazoa</taxon>
        <taxon>Ecdysozoa</taxon>
        <taxon>Nematoda</taxon>
        <taxon>Chromadorea</taxon>
        <taxon>Rhabditida</taxon>
        <taxon>Rhabditina</taxon>
        <taxon>Diplogasteromorpha</taxon>
        <taxon>Diplogasteroidea</taxon>
        <taxon>Neodiplogasteridae</taxon>
        <taxon>Pristionchus</taxon>
    </lineage>
</organism>
<feature type="non-terminal residue" evidence="1">
    <location>
        <position position="72"/>
    </location>
</feature>
<evidence type="ECO:0000313" key="1">
    <source>
        <dbReference type="EMBL" id="GMR47734.1"/>
    </source>
</evidence>